<accession>A0A3P1BP19</accession>
<sequence length="234" mass="26431">MDRLAQTEAHIYLADQRGRSQTTDFRSFHTFNFGDYQHESRQPLGALTVFNDTTLLPGKSHPITVDEPTEMLLIPVVGGIEMVDGFGESVFWGAGEVFRLEVIPGQEFLISNPFESEAVNYLQIGLKTEKTHREISADFPLRSFQLENRNQLLPFFASPNQSRLGFIGKYTGRHDGVYGLSDPQKRVFVFVIEGAFEVQGRLLHPRDGLALWNLTEVEFEALSNDAILLLLEVN</sequence>
<feature type="domain" description="Quercetin 2,3-dioxygenase C-terminal cupin" evidence="1">
    <location>
        <begin position="178"/>
        <end position="232"/>
    </location>
</feature>
<dbReference type="InterPro" id="IPR041602">
    <property type="entry name" value="Quercetinase_C"/>
</dbReference>
<dbReference type="AlphaFoldDB" id="A0A3P1BP19"/>
<proteinExistence type="predicted"/>
<dbReference type="Proteomes" id="UP000271925">
    <property type="component" value="Unassembled WGS sequence"/>
</dbReference>
<keyword evidence="3" id="KW-1185">Reference proteome</keyword>
<evidence type="ECO:0000259" key="1">
    <source>
        <dbReference type="Pfam" id="PF17954"/>
    </source>
</evidence>
<reference evidence="2 3" key="1">
    <citation type="submission" date="2018-11" db="EMBL/GenBank/DDBJ databases">
        <authorList>
            <person name="Zhou Z."/>
            <person name="Wang G."/>
        </authorList>
    </citation>
    <scope>NUCLEOTIDE SEQUENCE [LARGE SCALE GENOMIC DNA]</scope>
    <source>
        <strain evidence="2 3">KCTC52004</strain>
    </source>
</reference>
<dbReference type="OrthoDB" id="321327at2"/>
<organism evidence="2 3">
    <name type="scientific">Larkinella rosea</name>
    <dbReference type="NCBI Taxonomy" id="2025312"/>
    <lineage>
        <taxon>Bacteria</taxon>
        <taxon>Pseudomonadati</taxon>
        <taxon>Bacteroidota</taxon>
        <taxon>Cytophagia</taxon>
        <taxon>Cytophagales</taxon>
        <taxon>Spirosomataceae</taxon>
        <taxon>Larkinella</taxon>
    </lineage>
</organism>
<dbReference type="Pfam" id="PF17954">
    <property type="entry name" value="Pirin_C_2"/>
    <property type="match status" value="1"/>
</dbReference>
<gene>
    <name evidence="2" type="ORF">EHT25_20805</name>
</gene>
<dbReference type="RefSeq" id="WP_124877042.1">
    <property type="nucleotide sequence ID" value="NZ_RQJO01000009.1"/>
</dbReference>
<name>A0A3P1BP19_9BACT</name>
<evidence type="ECO:0000313" key="2">
    <source>
        <dbReference type="EMBL" id="RRB02880.1"/>
    </source>
</evidence>
<dbReference type="InterPro" id="IPR014710">
    <property type="entry name" value="RmlC-like_jellyroll"/>
</dbReference>
<protein>
    <submittedName>
        <fullName evidence="2">Pirin</fullName>
    </submittedName>
</protein>
<dbReference type="PANTHER" id="PTHR43212:SF3">
    <property type="entry name" value="QUERCETIN 2,3-DIOXYGENASE"/>
    <property type="match status" value="1"/>
</dbReference>
<dbReference type="EMBL" id="RQJO01000009">
    <property type="protein sequence ID" value="RRB02880.1"/>
    <property type="molecule type" value="Genomic_DNA"/>
</dbReference>
<dbReference type="Gene3D" id="2.60.120.10">
    <property type="entry name" value="Jelly Rolls"/>
    <property type="match status" value="2"/>
</dbReference>
<dbReference type="InterPro" id="IPR012093">
    <property type="entry name" value="Pirin"/>
</dbReference>
<evidence type="ECO:0000313" key="3">
    <source>
        <dbReference type="Proteomes" id="UP000271925"/>
    </source>
</evidence>
<dbReference type="SUPFAM" id="SSF51182">
    <property type="entry name" value="RmlC-like cupins"/>
    <property type="match status" value="1"/>
</dbReference>
<dbReference type="PANTHER" id="PTHR43212">
    <property type="entry name" value="QUERCETIN 2,3-DIOXYGENASE"/>
    <property type="match status" value="1"/>
</dbReference>
<dbReference type="InterPro" id="IPR011051">
    <property type="entry name" value="RmlC_Cupin_sf"/>
</dbReference>
<comment type="caution">
    <text evidence="2">The sequence shown here is derived from an EMBL/GenBank/DDBJ whole genome shotgun (WGS) entry which is preliminary data.</text>
</comment>